<evidence type="ECO:0000256" key="1">
    <source>
        <dbReference type="ARBA" id="ARBA00006594"/>
    </source>
</evidence>
<protein>
    <recommendedName>
        <fullName evidence="5">DNA methylase N-4/N-6 domain-containing protein</fullName>
    </recommendedName>
</protein>
<dbReference type="InterPro" id="IPR002052">
    <property type="entry name" value="DNA_methylase_N6_adenine_CS"/>
</dbReference>
<dbReference type="Gene3D" id="3.40.50.150">
    <property type="entry name" value="Vaccinia Virus protein VP39"/>
    <property type="match status" value="1"/>
</dbReference>
<dbReference type="InterPro" id="IPR002941">
    <property type="entry name" value="DNA_methylase_N4/N6"/>
</dbReference>
<keyword evidence="2" id="KW-0489">Methyltransferase</keyword>
<evidence type="ECO:0000313" key="7">
    <source>
        <dbReference type="Proteomes" id="UP001498238"/>
    </source>
</evidence>
<proteinExistence type="inferred from homology"/>
<gene>
    <name evidence="6" type="ORF">NCCP602_28850</name>
</gene>
<dbReference type="RefSeq" id="WP_339393606.1">
    <property type="nucleotide sequence ID" value="NZ_BAAAAF010000014.1"/>
</dbReference>
<evidence type="ECO:0000256" key="2">
    <source>
        <dbReference type="ARBA" id="ARBA00022603"/>
    </source>
</evidence>
<sequence length="718" mass="81588">MSRLSELLRQARKTDPQLGADLENEIAALTKRRTFGLVFEQHQPEAVELPGRPVRRGDKVRVLAPRGKTRTGDQQLWRVIRTEHVDGQRLAHLAQLDGEEPKTHTALIDDVVVVAEFRDRIFPGLVETGRVERGRDKPFHSVINAENYHALETLTYTHRHSIDAIYIDPPYNSGARDWKYNNNYVASDDDYRHSKWLAFMERRLKVARELLKPEDSVLIVTIDEKEYLRLGLLLEQTFPAARIQMVSSLVNPKGVARGQEFYRVDEYLYFVYIGDAAVQKSSDPMILTGRREHEVDSEATRSIRWGNLLRSGSDARRVDRPHQFYPIFLYESTGRLHSIGEPLLPATADREQVEVPLGTVAVWPIRRNGSEGRWMVGATALRSLFAKGYASVGRFDGTSRVSFRYVTENLRKQISDGIIVVEGHDDAGTAVLRYSDDAVIADNPKTMWNKLSHSASEYGSTLLGEILPDRKFPFPKSLYAVEDTLRFFVKDKPEAVILDFFSGSGTTAHAVMRLNKQDDGRRQSISVTNNEVSAKEQIELRKQRFRPGDAEWEALGICDYITKPRLTAAITGKTPQGELIRGDYRFTDEFAMSDGFEENAAFFTLTYEAPLSIRHNRAFGRVAPMLWLRAGSRGRIIYDLGEDGWDVARSYGVLANLDQTDKFVAAVIDRQSVEIAYVVTDDESAFQIVCRELPDEVIPVRLYESYLQNFEISMGRSQ</sequence>
<comment type="caution">
    <text evidence="6">The sequence shown here is derived from an EMBL/GenBank/DDBJ whole genome shotgun (WGS) entry which is preliminary data.</text>
</comment>
<keyword evidence="7" id="KW-1185">Reference proteome</keyword>
<keyword evidence="4" id="KW-0949">S-adenosyl-L-methionine</keyword>
<feature type="domain" description="DNA methylase N-4/N-6" evidence="5">
    <location>
        <begin position="162"/>
        <end position="517"/>
    </location>
</feature>
<evidence type="ECO:0000256" key="4">
    <source>
        <dbReference type="ARBA" id="ARBA00022691"/>
    </source>
</evidence>
<dbReference type="InterPro" id="IPR002295">
    <property type="entry name" value="N4/N6-MTase_EcoPI_Mod-like"/>
</dbReference>
<evidence type="ECO:0000313" key="6">
    <source>
        <dbReference type="EMBL" id="GAA0036924.1"/>
    </source>
</evidence>
<comment type="similarity">
    <text evidence="1">Belongs to the N(4)/N(6)-methyltransferase family.</text>
</comment>
<dbReference type="SUPFAM" id="SSF53335">
    <property type="entry name" value="S-adenosyl-L-methionine-dependent methyltransferases"/>
    <property type="match status" value="1"/>
</dbReference>
<evidence type="ECO:0000256" key="3">
    <source>
        <dbReference type="ARBA" id="ARBA00022679"/>
    </source>
</evidence>
<reference evidence="6 7" key="1">
    <citation type="submission" date="2024-01" db="EMBL/GenBank/DDBJ databases">
        <title>Characterization of antibiotic resistant novel bacterial strains and their environmental applications.</title>
        <authorList>
            <person name="Manzoor S."/>
            <person name="Abbas S."/>
            <person name="Arshad M."/>
            <person name="Ahmed I."/>
        </authorList>
    </citation>
    <scope>NUCLEOTIDE SEQUENCE [LARGE SCALE GENOMIC DNA]</scope>
    <source>
        <strain evidence="6 7">NCCP-602</strain>
    </source>
</reference>
<dbReference type="Pfam" id="PF01555">
    <property type="entry name" value="N6_N4_Mtase"/>
    <property type="match status" value="1"/>
</dbReference>
<keyword evidence="3" id="KW-0808">Transferase</keyword>
<dbReference type="Proteomes" id="UP001498238">
    <property type="component" value="Unassembled WGS sequence"/>
</dbReference>
<dbReference type="PROSITE" id="PS00092">
    <property type="entry name" value="N6_MTASE"/>
    <property type="match status" value="1"/>
</dbReference>
<dbReference type="EMBL" id="BAAAAF010000014">
    <property type="protein sequence ID" value="GAA0036924.1"/>
    <property type="molecule type" value="Genomic_DNA"/>
</dbReference>
<dbReference type="PRINTS" id="PR00506">
    <property type="entry name" value="D21N6MTFRASE"/>
</dbReference>
<accession>A0ABN0SRF7</accession>
<dbReference type="InterPro" id="IPR029063">
    <property type="entry name" value="SAM-dependent_MTases_sf"/>
</dbReference>
<evidence type="ECO:0000259" key="5">
    <source>
        <dbReference type="Pfam" id="PF01555"/>
    </source>
</evidence>
<name>A0ABN0SRF7_9MICO</name>
<organism evidence="6 7">
    <name type="scientific">Brevibacterium metallidurans</name>
    <dbReference type="NCBI Taxonomy" id="1482676"/>
    <lineage>
        <taxon>Bacteria</taxon>
        <taxon>Bacillati</taxon>
        <taxon>Actinomycetota</taxon>
        <taxon>Actinomycetes</taxon>
        <taxon>Micrococcales</taxon>
        <taxon>Brevibacteriaceae</taxon>
        <taxon>Brevibacterium</taxon>
    </lineage>
</organism>